<dbReference type="GO" id="GO:0005886">
    <property type="term" value="C:plasma membrane"/>
    <property type="evidence" value="ECO:0007669"/>
    <property type="project" value="UniProtKB-SubCell"/>
</dbReference>
<name>A0A084JMV2_9FIRM</name>
<dbReference type="InterPro" id="IPR035906">
    <property type="entry name" value="MetI-like_sf"/>
</dbReference>
<keyword evidence="4 7" id="KW-0812">Transmembrane</keyword>
<feature type="transmembrane region" description="Helical" evidence="7">
    <location>
        <begin position="238"/>
        <end position="260"/>
    </location>
</feature>
<dbReference type="PANTHER" id="PTHR43744">
    <property type="entry name" value="ABC TRANSPORTER PERMEASE PROTEIN MG189-RELATED-RELATED"/>
    <property type="match status" value="1"/>
</dbReference>
<keyword evidence="10" id="KW-1185">Reference proteome</keyword>
<gene>
    <name evidence="9" type="ORF">IO98_10045</name>
</gene>
<evidence type="ECO:0000256" key="3">
    <source>
        <dbReference type="ARBA" id="ARBA00022475"/>
    </source>
</evidence>
<feature type="domain" description="ABC transmembrane type-1" evidence="8">
    <location>
        <begin position="70"/>
        <end position="260"/>
    </location>
</feature>
<comment type="similarity">
    <text evidence="7">Belongs to the binding-protein-dependent transport system permease family.</text>
</comment>
<evidence type="ECO:0000256" key="4">
    <source>
        <dbReference type="ARBA" id="ARBA00022692"/>
    </source>
</evidence>
<evidence type="ECO:0000313" key="9">
    <source>
        <dbReference type="EMBL" id="KEZ90286.1"/>
    </source>
</evidence>
<dbReference type="RefSeq" id="WP_038280623.1">
    <property type="nucleotide sequence ID" value="NZ_JPME01000012.1"/>
</dbReference>
<dbReference type="GO" id="GO:0055085">
    <property type="term" value="P:transmembrane transport"/>
    <property type="evidence" value="ECO:0007669"/>
    <property type="project" value="InterPro"/>
</dbReference>
<dbReference type="STRING" id="29354.IO98_10045"/>
<evidence type="ECO:0000259" key="8">
    <source>
        <dbReference type="PROSITE" id="PS50928"/>
    </source>
</evidence>
<comment type="subcellular location">
    <subcellularLocation>
        <location evidence="1 7">Cell membrane</location>
        <topology evidence="1 7">Multi-pass membrane protein</topology>
    </subcellularLocation>
</comment>
<evidence type="ECO:0000256" key="5">
    <source>
        <dbReference type="ARBA" id="ARBA00022989"/>
    </source>
</evidence>
<dbReference type="InterPro" id="IPR000515">
    <property type="entry name" value="MetI-like"/>
</dbReference>
<protein>
    <submittedName>
        <fullName evidence="9">ABC transporter permease</fullName>
    </submittedName>
</protein>
<keyword evidence="6 7" id="KW-0472">Membrane</keyword>
<evidence type="ECO:0000256" key="6">
    <source>
        <dbReference type="ARBA" id="ARBA00023136"/>
    </source>
</evidence>
<keyword evidence="5 7" id="KW-1133">Transmembrane helix</keyword>
<dbReference type="Proteomes" id="UP000028525">
    <property type="component" value="Unassembled WGS sequence"/>
</dbReference>
<evidence type="ECO:0000256" key="2">
    <source>
        <dbReference type="ARBA" id="ARBA00022448"/>
    </source>
</evidence>
<feature type="transmembrane region" description="Helical" evidence="7">
    <location>
        <begin position="105"/>
        <end position="126"/>
    </location>
</feature>
<accession>A0A084JMV2</accession>
<dbReference type="EMBL" id="JPME01000012">
    <property type="protein sequence ID" value="KEZ90286.1"/>
    <property type="molecule type" value="Genomic_DNA"/>
</dbReference>
<dbReference type="PROSITE" id="PS50928">
    <property type="entry name" value="ABC_TM1"/>
    <property type="match status" value="1"/>
</dbReference>
<dbReference type="OrthoDB" id="9787837at2"/>
<comment type="caution">
    <text evidence="9">The sequence shown here is derived from an EMBL/GenBank/DDBJ whole genome shotgun (WGS) entry which is preliminary data.</text>
</comment>
<feature type="transmembrane region" description="Helical" evidence="7">
    <location>
        <begin position="180"/>
        <end position="202"/>
    </location>
</feature>
<dbReference type="AlphaFoldDB" id="A0A084JMV2"/>
<feature type="transmembrane region" description="Helical" evidence="7">
    <location>
        <begin position="9"/>
        <end position="30"/>
    </location>
</feature>
<dbReference type="Gene3D" id="1.10.3720.10">
    <property type="entry name" value="MetI-like"/>
    <property type="match status" value="1"/>
</dbReference>
<evidence type="ECO:0000256" key="7">
    <source>
        <dbReference type="RuleBase" id="RU363032"/>
    </source>
</evidence>
<proteinExistence type="inferred from homology"/>
<sequence>MKKKTVQSILYQSFCLLIGLMTIAPILYAVSLSFMEQREILTKGIHLLPDKIQWKNYKEALRLTHLVRYMLNSLILAGGSSVIRVAVAGLAAFSFAFFDFKGKNVLFMLCMSTMMIPGDVVLITNYKTVADLGLTDTYFGMMSMFLVSVMNIFMFRQYYLTFSMEIYEASKVDGCGNFIFFIKILFPLSKPVTATVFISSFVSTWNTYLWPMIVTNKDTMRTVQVGVTMLNSRDGGTIYGPIMAASVMVLVPTVIIFILFQKQIAGGMMAGSVKG</sequence>
<evidence type="ECO:0000256" key="1">
    <source>
        <dbReference type="ARBA" id="ARBA00004651"/>
    </source>
</evidence>
<keyword evidence="2 7" id="KW-0813">Transport</keyword>
<organism evidence="9 10">
    <name type="scientific">Lacrimispora celerecrescens</name>
    <dbReference type="NCBI Taxonomy" id="29354"/>
    <lineage>
        <taxon>Bacteria</taxon>
        <taxon>Bacillati</taxon>
        <taxon>Bacillota</taxon>
        <taxon>Clostridia</taxon>
        <taxon>Lachnospirales</taxon>
        <taxon>Lachnospiraceae</taxon>
        <taxon>Lacrimispora</taxon>
    </lineage>
</organism>
<reference evidence="9 10" key="1">
    <citation type="submission" date="2014-07" db="EMBL/GenBank/DDBJ databases">
        <title>Draft genome of Clostridium celerecrescens 152B isolated from sediments associated with methane hydrate from Krishna Godavari basin.</title>
        <authorList>
            <person name="Honkalas V.S."/>
            <person name="Dabir A.P."/>
            <person name="Arora P."/>
            <person name="Dhakephalkar P.K."/>
        </authorList>
    </citation>
    <scope>NUCLEOTIDE SEQUENCE [LARGE SCALE GENOMIC DNA]</scope>
    <source>
        <strain evidence="9 10">152B</strain>
    </source>
</reference>
<dbReference type="SUPFAM" id="SSF161098">
    <property type="entry name" value="MetI-like"/>
    <property type="match status" value="1"/>
</dbReference>
<dbReference type="PANTHER" id="PTHR43744:SF8">
    <property type="entry name" value="SN-GLYCEROL-3-PHOSPHATE TRANSPORT SYSTEM PERMEASE PROTEIN UGPE"/>
    <property type="match status" value="1"/>
</dbReference>
<dbReference type="CDD" id="cd06261">
    <property type="entry name" value="TM_PBP2"/>
    <property type="match status" value="1"/>
</dbReference>
<feature type="transmembrane region" description="Helical" evidence="7">
    <location>
        <begin position="74"/>
        <end position="98"/>
    </location>
</feature>
<keyword evidence="3" id="KW-1003">Cell membrane</keyword>
<feature type="transmembrane region" description="Helical" evidence="7">
    <location>
        <begin position="138"/>
        <end position="159"/>
    </location>
</feature>
<evidence type="ECO:0000313" key="10">
    <source>
        <dbReference type="Proteomes" id="UP000028525"/>
    </source>
</evidence>
<dbReference type="Pfam" id="PF00528">
    <property type="entry name" value="BPD_transp_1"/>
    <property type="match status" value="1"/>
</dbReference>